<protein>
    <submittedName>
        <fullName evidence="1">Uncharacterized protein</fullName>
    </submittedName>
</protein>
<sequence length="80" mass="8872">MTFPNTISTRLSSTPTPSTGQVCLPGFHAVNIHSTNPNAYFSLPTRHVDTISWTRIQLSLVSSCHNHHPRINKKQSASMD</sequence>
<comment type="caution">
    <text evidence="1">The sequence shown here is derived from an EMBL/GenBank/DDBJ whole genome shotgun (WGS) entry which is preliminary data.</text>
</comment>
<keyword evidence="2" id="KW-1185">Reference proteome</keyword>
<reference evidence="1" key="1">
    <citation type="submission" date="2021-06" db="EMBL/GenBank/DDBJ databases">
        <title>Parelaphostrongylus tenuis whole genome reference sequence.</title>
        <authorList>
            <person name="Garwood T.J."/>
            <person name="Larsen P.A."/>
            <person name="Fountain-Jones N.M."/>
            <person name="Garbe J.R."/>
            <person name="Macchietto M.G."/>
            <person name="Kania S.A."/>
            <person name="Gerhold R.W."/>
            <person name="Richards J.E."/>
            <person name="Wolf T.M."/>
        </authorList>
    </citation>
    <scope>NUCLEOTIDE SEQUENCE</scope>
    <source>
        <strain evidence="1">MNPRO001-30</strain>
        <tissue evidence="1">Meninges</tissue>
    </source>
</reference>
<dbReference type="AlphaFoldDB" id="A0AAD5REJ7"/>
<evidence type="ECO:0000313" key="1">
    <source>
        <dbReference type="EMBL" id="KAJ1375010.1"/>
    </source>
</evidence>
<evidence type="ECO:0000313" key="2">
    <source>
        <dbReference type="Proteomes" id="UP001196413"/>
    </source>
</evidence>
<accession>A0AAD5REJ7</accession>
<organism evidence="1 2">
    <name type="scientific">Parelaphostrongylus tenuis</name>
    <name type="common">Meningeal worm</name>
    <dbReference type="NCBI Taxonomy" id="148309"/>
    <lineage>
        <taxon>Eukaryota</taxon>
        <taxon>Metazoa</taxon>
        <taxon>Ecdysozoa</taxon>
        <taxon>Nematoda</taxon>
        <taxon>Chromadorea</taxon>
        <taxon>Rhabditida</taxon>
        <taxon>Rhabditina</taxon>
        <taxon>Rhabditomorpha</taxon>
        <taxon>Strongyloidea</taxon>
        <taxon>Metastrongylidae</taxon>
        <taxon>Parelaphostrongylus</taxon>
    </lineage>
</organism>
<dbReference type="EMBL" id="JAHQIW010007501">
    <property type="protein sequence ID" value="KAJ1375010.1"/>
    <property type="molecule type" value="Genomic_DNA"/>
</dbReference>
<name>A0AAD5REJ7_PARTN</name>
<gene>
    <name evidence="1" type="ORF">KIN20_038233</name>
</gene>
<dbReference type="Proteomes" id="UP001196413">
    <property type="component" value="Unassembled WGS sequence"/>
</dbReference>
<proteinExistence type="predicted"/>